<dbReference type="Pfam" id="PF10694">
    <property type="entry name" value="DUF2500"/>
    <property type="match status" value="1"/>
</dbReference>
<dbReference type="OrthoDB" id="282886at2"/>
<evidence type="ECO:0000313" key="2">
    <source>
        <dbReference type="EMBL" id="SHM19716.1"/>
    </source>
</evidence>
<dbReference type="AlphaFoldDB" id="A0A1M7GTZ8"/>
<keyword evidence="1" id="KW-0472">Membrane</keyword>
<organism evidence="2 3">
    <name type="scientific">Anaerosporobacter mobilis DSM 15930</name>
    <dbReference type="NCBI Taxonomy" id="1120996"/>
    <lineage>
        <taxon>Bacteria</taxon>
        <taxon>Bacillati</taxon>
        <taxon>Bacillota</taxon>
        <taxon>Clostridia</taxon>
        <taxon>Lachnospirales</taxon>
        <taxon>Lachnospiraceae</taxon>
        <taxon>Anaerosporobacter</taxon>
    </lineage>
</organism>
<protein>
    <recommendedName>
        <fullName evidence="4">DUF2500 domain-containing protein</fullName>
    </recommendedName>
</protein>
<evidence type="ECO:0008006" key="4">
    <source>
        <dbReference type="Google" id="ProtNLM"/>
    </source>
</evidence>
<dbReference type="Proteomes" id="UP000184038">
    <property type="component" value="Unassembled WGS sequence"/>
</dbReference>
<keyword evidence="3" id="KW-1185">Reference proteome</keyword>
<dbReference type="Gene3D" id="2.40.50.660">
    <property type="match status" value="1"/>
</dbReference>
<reference evidence="2 3" key="1">
    <citation type="submission" date="2016-11" db="EMBL/GenBank/DDBJ databases">
        <authorList>
            <person name="Jaros S."/>
            <person name="Januszkiewicz K."/>
            <person name="Wedrychowicz H."/>
        </authorList>
    </citation>
    <scope>NUCLEOTIDE SEQUENCE [LARGE SCALE GENOMIC DNA]</scope>
    <source>
        <strain evidence="2 3">DSM 15930</strain>
    </source>
</reference>
<evidence type="ECO:0000313" key="3">
    <source>
        <dbReference type="Proteomes" id="UP000184038"/>
    </source>
</evidence>
<proteinExistence type="predicted"/>
<sequence length="130" mass="14595">MQFANTGNDLFFNGFIVIFFIVFALILGLFIVAIVKGVKQWNTNNNSPVLTVDTKIVAKRINVRHSSSSMNNDNGMHTSSTSTDYYVTFEVESGDRLEFEVAGDEYGILVEGDQGKLTFQGTRYQGFVRY</sequence>
<keyword evidence="1" id="KW-1133">Transmembrane helix</keyword>
<evidence type="ECO:0000256" key="1">
    <source>
        <dbReference type="SAM" id="Phobius"/>
    </source>
</evidence>
<dbReference type="RefSeq" id="WP_073284292.1">
    <property type="nucleotide sequence ID" value="NZ_FRCP01000007.1"/>
</dbReference>
<feature type="transmembrane region" description="Helical" evidence="1">
    <location>
        <begin position="12"/>
        <end position="35"/>
    </location>
</feature>
<gene>
    <name evidence="2" type="ORF">SAMN02746066_01118</name>
</gene>
<dbReference type="InterPro" id="IPR019635">
    <property type="entry name" value="DUF2500"/>
</dbReference>
<name>A0A1M7GTZ8_9FIRM</name>
<dbReference type="EMBL" id="FRCP01000007">
    <property type="protein sequence ID" value="SHM19716.1"/>
    <property type="molecule type" value="Genomic_DNA"/>
</dbReference>
<accession>A0A1M7GTZ8</accession>
<dbReference type="STRING" id="1120996.SAMN02746066_01118"/>
<keyword evidence="1" id="KW-0812">Transmembrane</keyword>